<evidence type="ECO:0000313" key="1">
    <source>
        <dbReference type="EMBL" id="OCX16506.1"/>
    </source>
</evidence>
<gene>
    <name evidence="1" type="ORF">QV13_17035</name>
</gene>
<name>A0A1C2DPF7_9HYPH</name>
<dbReference type="AlphaFoldDB" id="A0A1C2DPF7"/>
<comment type="caution">
    <text evidence="1">The sequence shown here is derived from an EMBL/GenBank/DDBJ whole genome shotgun (WGS) entry which is preliminary data.</text>
</comment>
<dbReference type="EMBL" id="MDEO01000033">
    <property type="protein sequence ID" value="OCX16506.1"/>
    <property type="molecule type" value="Genomic_DNA"/>
</dbReference>
<keyword evidence="2" id="KW-1185">Reference proteome</keyword>
<protein>
    <submittedName>
        <fullName evidence="1">Uncharacterized protein</fullName>
    </submittedName>
</protein>
<dbReference type="Proteomes" id="UP000094412">
    <property type="component" value="Unassembled WGS sequence"/>
</dbReference>
<dbReference type="STRING" id="1566387.QV13_17035"/>
<organism evidence="1 2">
    <name type="scientific">Mesorhizobium hungaricum</name>
    <dbReference type="NCBI Taxonomy" id="1566387"/>
    <lineage>
        <taxon>Bacteria</taxon>
        <taxon>Pseudomonadati</taxon>
        <taxon>Pseudomonadota</taxon>
        <taxon>Alphaproteobacteria</taxon>
        <taxon>Hyphomicrobiales</taxon>
        <taxon>Phyllobacteriaceae</taxon>
        <taxon>Mesorhizobium</taxon>
    </lineage>
</organism>
<evidence type="ECO:0000313" key="2">
    <source>
        <dbReference type="Proteomes" id="UP000094412"/>
    </source>
</evidence>
<accession>A0A1C2DPF7</accession>
<sequence>MEKIMNQHVRTLSAISNAALNTEAETGDRLLDAIRSFEAGRDFANRVRGIEDDERDALMDSIYSPFFQRLSNWTEAAPSRKSAVAALRLAVDENDEFVGSPLASSMVNVAFKFFASELECEDLADRRWEIAEAASANEAQKAEVPTSKSYDLNHLDSDTAHLHELLDTIVDSIMDMSFERDGKRDTQLDRICALLWIARDLAGQLSQRITDNFREIGSTCDGYPREHAA</sequence>
<reference evidence="1 2" key="1">
    <citation type="submission" date="2016-08" db="EMBL/GenBank/DDBJ databases">
        <title>Whole genome sequence of Mesorhizobium sp. strain UASWS1009 isolated from industrial sewage.</title>
        <authorList>
            <person name="Crovadore J."/>
            <person name="Calmin G."/>
            <person name="Chablais R."/>
            <person name="Cochard B."/>
            <person name="Lefort F."/>
        </authorList>
    </citation>
    <scope>NUCLEOTIDE SEQUENCE [LARGE SCALE GENOMIC DNA]</scope>
    <source>
        <strain evidence="1 2">UASWS1009</strain>
    </source>
</reference>
<proteinExistence type="predicted"/>